<dbReference type="PANTHER" id="PTHR37305">
    <property type="entry name" value="INTEGRAL MEMBRANE PROTEIN-RELATED"/>
    <property type="match status" value="1"/>
</dbReference>
<dbReference type="Pfam" id="PF12679">
    <property type="entry name" value="ABC2_membrane_2"/>
    <property type="match status" value="1"/>
</dbReference>
<feature type="transmembrane region" description="Helical" evidence="1">
    <location>
        <begin position="106"/>
        <end position="139"/>
    </location>
</feature>
<keyword evidence="3" id="KW-1185">Reference proteome</keyword>
<feature type="transmembrane region" description="Helical" evidence="1">
    <location>
        <begin position="188"/>
        <end position="209"/>
    </location>
</feature>
<evidence type="ECO:0000313" key="2">
    <source>
        <dbReference type="EMBL" id="ONH33093.1"/>
    </source>
</evidence>
<protein>
    <submittedName>
        <fullName evidence="2">ABC transporter permease</fullName>
    </submittedName>
</protein>
<dbReference type="AlphaFoldDB" id="A0A1V2IIS3"/>
<sequence length="261" mass="27262">MARAFLAEWLPLRRRRFVVGTFSATAAVAALGAVLTFMATGGREFYGDYLHTNSLARPTGIVDGLSAISILLGVVGLCVVAAALAGDYSRGTLRNQLMAQPHRLQLLAGKCLALASFIALVVLAAAAVNVALSFVLAPIKGVPTDAWTSVAGMRELGKGIANNLLNAWGYGVLGALVAIVFRSPAAAISVGLAYVLPVEIIVTGIWGAAGHWLPGQLLQDIANGGHGYPTTYADAGLRILLYSLVAALITALLFRYRDMTS</sequence>
<feature type="transmembrane region" description="Helical" evidence="1">
    <location>
        <begin position="61"/>
        <end position="85"/>
    </location>
</feature>
<name>A0A1V2IIS3_9ACTN</name>
<dbReference type="PANTHER" id="PTHR37305:SF1">
    <property type="entry name" value="MEMBRANE PROTEIN"/>
    <property type="match status" value="1"/>
</dbReference>
<proteinExistence type="predicted"/>
<evidence type="ECO:0000256" key="1">
    <source>
        <dbReference type="SAM" id="Phobius"/>
    </source>
</evidence>
<dbReference type="GO" id="GO:0140359">
    <property type="term" value="F:ABC-type transporter activity"/>
    <property type="evidence" value="ECO:0007669"/>
    <property type="project" value="InterPro"/>
</dbReference>
<accession>A0A1V2IIS3</accession>
<keyword evidence="1" id="KW-1133">Transmembrane helix</keyword>
<feature type="transmembrane region" description="Helical" evidence="1">
    <location>
        <begin position="159"/>
        <end position="181"/>
    </location>
</feature>
<dbReference type="EMBL" id="MOMC01000007">
    <property type="protein sequence ID" value="ONH33093.1"/>
    <property type="molecule type" value="Genomic_DNA"/>
</dbReference>
<evidence type="ECO:0000313" key="3">
    <source>
        <dbReference type="Proteomes" id="UP000188929"/>
    </source>
</evidence>
<comment type="caution">
    <text evidence="2">The sequence shown here is derived from an EMBL/GenBank/DDBJ whole genome shotgun (WGS) entry which is preliminary data.</text>
</comment>
<dbReference type="STRING" id="1834516.BL253_02640"/>
<feature type="transmembrane region" description="Helical" evidence="1">
    <location>
        <begin position="239"/>
        <end position="256"/>
    </location>
</feature>
<gene>
    <name evidence="2" type="ORF">BL253_02640</name>
</gene>
<dbReference type="RefSeq" id="WP_076813282.1">
    <property type="nucleotide sequence ID" value="NZ_MOMC01000007.1"/>
</dbReference>
<dbReference type="OrthoDB" id="5192880at2"/>
<keyword evidence="1" id="KW-0472">Membrane</keyword>
<organism evidence="2 3">
    <name type="scientific">Pseudofrankia asymbiotica</name>
    <dbReference type="NCBI Taxonomy" id="1834516"/>
    <lineage>
        <taxon>Bacteria</taxon>
        <taxon>Bacillati</taxon>
        <taxon>Actinomycetota</taxon>
        <taxon>Actinomycetes</taxon>
        <taxon>Frankiales</taxon>
        <taxon>Frankiaceae</taxon>
        <taxon>Pseudofrankia</taxon>
    </lineage>
</organism>
<reference evidence="3" key="1">
    <citation type="submission" date="2016-10" db="EMBL/GenBank/DDBJ databases">
        <title>Frankia sp. NRRL B-16386 Genome sequencing.</title>
        <authorList>
            <person name="Ghodhbane-Gtari F."/>
            <person name="Swanson E."/>
            <person name="Gueddou A."/>
            <person name="Hezbri K."/>
            <person name="Ktari K."/>
            <person name="Nouioui I."/>
            <person name="Morris K."/>
            <person name="Simpson S."/>
            <person name="Abebe-Akele F."/>
            <person name="Thomas K."/>
            <person name="Gtari M."/>
            <person name="Tisa L.S."/>
        </authorList>
    </citation>
    <scope>NUCLEOTIDE SEQUENCE [LARGE SCALE GENOMIC DNA]</scope>
    <source>
        <strain evidence="3">NRRL B-16386</strain>
    </source>
</reference>
<keyword evidence="1" id="KW-0812">Transmembrane</keyword>
<dbReference type="GO" id="GO:0005886">
    <property type="term" value="C:plasma membrane"/>
    <property type="evidence" value="ECO:0007669"/>
    <property type="project" value="UniProtKB-SubCell"/>
</dbReference>
<dbReference type="Proteomes" id="UP000188929">
    <property type="component" value="Unassembled WGS sequence"/>
</dbReference>
<feature type="transmembrane region" description="Helical" evidence="1">
    <location>
        <begin position="21"/>
        <end position="41"/>
    </location>
</feature>